<proteinExistence type="predicted"/>
<gene>
    <name evidence="10" type="ORF">UTRI_01846</name>
</gene>
<feature type="compositionally biased region" description="Polar residues" evidence="8">
    <location>
        <begin position="139"/>
        <end position="149"/>
    </location>
</feature>
<feature type="region of interest" description="Disordered" evidence="8">
    <location>
        <begin position="1"/>
        <end position="21"/>
    </location>
</feature>
<feature type="domain" description="C2H2-type" evidence="9">
    <location>
        <begin position="403"/>
        <end position="433"/>
    </location>
</feature>
<feature type="compositionally biased region" description="Basic and acidic residues" evidence="8">
    <location>
        <begin position="421"/>
        <end position="434"/>
    </location>
</feature>
<evidence type="ECO:0000256" key="4">
    <source>
        <dbReference type="ARBA" id="ARBA00022771"/>
    </source>
</evidence>
<feature type="region of interest" description="Disordered" evidence="8">
    <location>
        <begin position="131"/>
        <end position="153"/>
    </location>
</feature>
<sequence>MSYTFPSSGITSFGSPPSTDTYTKLIDSNTSDRIGELQKFLLGSDWSSLSSLSPPIAPVRAVVDNSNIWPSSTADVPLFPSSVETVKPVMQTAPVASPVSMSEANAAHTPTPGSTSVPPIITSAAAYQPALTPPHRQSFDTCYSDSVGSPDSERDFLTSPSLFDDADFEFDADNLSSFPLFGEHAYEDAPEALVEDPVSSFASNFENVKLEADDQNSQLTESDFGASQSTVMPYQSQVKTEDDVYDSKSTLEAAFKTESDEDTTKPEPKHEQDTWSPEELKPYFSDDESKAAVLSTLANAFGHDLSQPIKQTFATSESSAYNDEQYTSQAGPIRSSRANRDRRSSPSKAAAVSASASPAPIIDPVTNTKRWQCDECFKFFDRAYNLKTHRITHQPIETRERPYVCFDERCGKQFARKHDMQRHFENVHRGESRRARGGSTKRSRADDLG</sequence>
<evidence type="ECO:0000256" key="5">
    <source>
        <dbReference type="ARBA" id="ARBA00022833"/>
    </source>
</evidence>
<keyword evidence="2" id="KW-0479">Metal-binding</keyword>
<feature type="compositionally biased region" description="Basic and acidic residues" evidence="8">
    <location>
        <begin position="255"/>
        <end position="281"/>
    </location>
</feature>
<feature type="region of interest" description="Disordered" evidence="8">
    <location>
        <begin position="421"/>
        <end position="449"/>
    </location>
</feature>
<keyword evidence="3" id="KW-0677">Repeat</keyword>
<dbReference type="InterPro" id="IPR050331">
    <property type="entry name" value="Zinc_finger"/>
</dbReference>
<organism evidence="10 11">
    <name type="scientific">Ustilago trichophora</name>
    <dbReference type="NCBI Taxonomy" id="86804"/>
    <lineage>
        <taxon>Eukaryota</taxon>
        <taxon>Fungi</taxon>
        <taxon>Dikarya</taxon>
        <taxon>Basidiomycota</taxon>
        <taxon>Ustilaginomycotina</taxon>
        <taxon>Ustilaginomycetes</taxon>
        <taxon>Ustilaginales</taxon>
        <taxon>Ustilaginaceae</taxon>
        <taxon>Ustilago</taxon>
    </lineage>
</organism>
<dbReference type="SMART" id="SM00355">
    <property type="entry name" value="ZnF_C2H2"/>
    <property type="match status" value="2"/>
</dbReference>
<dbReference type="AlphaFoldDB" id="A0A5C3DY80"/>
<feature type="compositionally biased region" description="Polar residues" evidence="8">
    <location>
        <begin position="316"/>
        <end position="330"/>
    </location>
</feature>
<dbReference type="PROSITE" id="PS50157">
    <property type="entry name" value="ZINC_FINGER_C2H2_2"/>
    <property type="match status" value="2"/>
</dbReference>
<evidence type="ECO:0000313" key="11">
    <source>
        <dbReference type="Proteomes" id="UP000324022"/>
    </source>
</evidence>
<name>A0A5C3DY80_9BASI</name>
<evidence type="ECO:0000256" key="1">
    <source>
        <dbReference type="ARBA" id="ARBA00004123"/>
    </source>
</evidence>
<evidence type="ECO:0000256" key="6">
    <source>
        <dbReference type="ARBA" id="ARBA00023242"/>
    </source>
</evidence>
<feature type="region of interest" description="Disordered" evidence="8">
    <location>
        <begin position="316"/>
        <end position="364"/>
    </location>
</feature>
<feature type="region of interest" description="Disordered" evidence="8">
    <location>
        <begin position="212"/>
        <end position="232"/>
    </location>
</feature>
<evidence type="ECO:0000256" key="2">
    <source>
        <dbReference type="ARBA" id="ARBA00022723"/>
    </source>
</evidence>
<dbReference type="SUPFAM" id="SSF57667">
    <property type="entry name" value="beta-beta-alpha zinc fingers"/>
    <property type="match status" value="1"/>
</dbReference>
<dbReference type="GO" id="GO:0010468">
    <property type="term" value="P:regulation of gene expression"/>
    <property type="evidence" value="ECO:0007669"/>
    <property type="project" value="TreeGrafter"/>
</dbReference>
<feature type="region of interest" description="Disordered" evidence="8">
    <location>
        <begin position="255"/>
        <end position="282"/>
    </location>
</feature>
<dbReference type="OrthoDB" id="8117402at2759"/>
<evidence type="ECO:0000256" key="8">
    <source>
        <dbReference type="SAM" id="MobiDB-lite"/>
    </source>
</evidence>
<protein>
    <recommendedName>
        <fullName evidence="9">C2H2-type domain-containing protein</fullName>
    </recommendedName>
</protein>
<accession>A0A5C3DY80</accession>
<dbReference type="Proteomes" id="UP000324022">
    <property type="component" value="Unassembled WGS sequence"/>
</dbReference>
<comment type="subcellular location">
    <subcellularLocation>
        <location evidence="1">Nucleus</location>
    </subcellularLocation>
</comment>
<dbReference type="PANTHER" id="PTHR16515:SF49">
    <property type="entry name" value="GASTRULA ZINC FINGER PROTEIN XLCGF49.1-LIKE-RELATED"/>
    <property type="match status" value="1"/>
</dbReference>
<dbReference type="PANTHER" id="PTHR16515">
    <property type="entry name" value="PR DOMAIN ZINC FINGER PROTEIN"/>
    <property type="match status" value="1"/>
</dbReference>
<evidence type="ECO:0000259" key="9">
    <source>
        <dbReference type="PROSITE" id="PS50157"/>
    </source>
</evidence>
<dbReference type="InterPro" id="IPR036236">
    <property type="entry name" value="Znf_C2H2_sf"/>
</dbReference>
<dbReference type="GO" id="GO:0005634">
    <property type="term" value="C:nucleus"/>
    <property type="evidence" value="ECO:0007669"/>
    <property type="project" value="UniProtKB-SubCell"/>
</dbReference>
<dbReference type="Pfam" id="PF00096">
    <property type="entry name" value="zf-C2H2"/>
    <property type="match status" value="1"/>
</dbReference>
<keyword evidence="4 7" id="KW-0863">Zinc-finger</keyword>
<dbReference type="GO" id="GO:0008270">
    <property type="term" value="F:zinc ion binding"/>
    <property type="evidence" value="ECO:0007669"/>
    <property type="project" value="UniProtKB-KW"/>
</dbReference>
<keyword evidence="5" id="KW-0862">Zinc</keyword>
<dbReference type="Gene3D" id="3.30.160.60">
    <property type="entry name" value="Classic Zinc Finger"/>
    <property type="match status" value="2"/>
</dbReference>
<keyword evidence="11" id="KW-1185">Reference proteome</keyword>
<reference evidence="10 11" key="1">
    <citation type="submission" date="2018-03" db="EMBL/GenBank/DDBJ databases">
        <authorList>
            <person name="Guldener U."/>
        </authorList>
    </citation>
    <scope>NUCLEOTIDE SEQUENCE [LARGE SCALE GENOMIC DNA]</scope>
    <source>
        <strain evidence="10 11">NBRC100155</strain>
    </source>
</reference>
<feature type="compositionally biased region" description="Polar residues" evidence="8">
    <location>
        <begin position="215"/>
        <end position="232"/>
    </location>
</feature>
<feature type="domain" description="C2H2-type" evidence="9">
    <location>
        <begin position="371"/>
        <end position="402"/>
    </location>
</feature>
<evidence type="ECO:0000313" key="10">
    <source>
        <dbReference type="EMBL" id="SPO23168.1"/>
    </source>
</evidence>
<evidence type="ECO:0000256" key="3">
    <source>
        <dbReference type="ARBA" id="ARBA00022737"/>
    </source>
</evidence>
<keyword evidence="6" id="KW-0539">Nucleus</keyword>
<evidence type="ECO:0000256" key="7">
    <source>
        <dbReference type="PROSITE-ProRule" id="PRU00042"/>
    </source>
</evidence>
<dbReference type="EMBL" id="OOIN01000005">
    <property type="protein sequence ID" value="SPO23168.1"/>
    <property type="molecule type" value="Genomic_DNA"/>
</dbReference>
<dbReference type="PROSITE" id="PS00028">
    <property type="entry name" value="ZINC_FINGER_C2H2_1"/>
    <property type="match status" value="2"/>
</dbReference>
<dbReference type="InterPro" id="IPR013087">
    <property type="entry name" value="Znf_C2H2_type"/>
</dbReference>
<feature type="compositionally biased region" description="Low complexity" evidence="8">
    <location>
        <begin position="346"/>
        <end position="360"/>
    </location>
</feature>